<proteinExistence type="predicted"/>
<dbReference type="EMBL" id="MCFC01000018">
    <property type="protein sequence ID" value="ORY30807.1"/>
    <property type="molecule type" value="Genomic_DNA"/>
</dbReference>
<reference evidence="1 2" key="1">
    <citation type="submission" date="2016-07" db="EMBL/GenBank/DDBJ databases">
        <title>Pervasive Adenine N6-methylation of Active Genes in Fungi.</title>
        <authorList>
            <consortium name="DOE Joint Genome Institute"/>
            <person name="Mondo S.J."/>
            <person name="Dannebaum R.O."/>
            <person name="Kuo R.C."/>
            <person name="Labutti K."/>
            <person name="Haridas S."/>
            <person name="Kuo A."/>
            <person name="Salamov A."/>
            <person name="Ahrendt S.R."/>
            <person name="Lipzen A."/>
            <person name="Sullivan W."/>
            <person name="Andreopoulos W.B."/>
            <person name="Clum A."/>
            <person name="Lindquist E."/>
            <person name="Daum C."/>
            <person name="Ramamoorthy G.K."/>
            <person name="Gryganskyi A."/>
            <person name="Culley D."/>
            <person name="Magnuson J.K."/>
            <person name="James T.Y."/>
            <person name="O'Malley M.A."/>
            <person name="Stajich J.E."/>
            <person name="Spatafora J.W."/>
            <person name="Visel A."/>
            <person name="Grigoriev I.V."/>
        </authorList>
    </citation>
    <scope>NUCLEOTIDE SEQUENCE [LARGE SCALE GENOMIC DNA]</scope>
    <source>
        <strain evidence="1 2">68-887.2</strain>
    </source>
</reference>
<evidence type="ECO:0000313" key="1">
    <source>
        <dbReference type="EMBL" id="ORY30807.1"/>
    </source>
</evidence>
<dbReference type="AlphaFoldDB" id="A0A1Y2B8I3"/>
<dbReference type="Proteomes" id="UP000193986">
    <property type="component" value="Unassembled WGS sequence"/>
</dbReference>
<name>A0A1Y2B8I3_9TREE</name>
<gene>
    <name evidence="1" type="ORF">BCR39DRAFT_106295</name>
</gene>
<sequence length="186" mass="22655">MVQRSSFPPLCQKLMAWHRRMIVRMPSPLVYYSDQMTIPHPLMYYSDQMLNCQMPTRPQLQPLQTQWRQKLFAQIPRTQRHLLHSLLLFHRILQLLVQQEQKQSNFRTHQNQKPQRMHCLSKLPFLKTREAGVWRYRYLGIWHHGVVELVGWLLTDLKELERLLCELGIIMFLLLEPNYRYQYTSR</sequence>
<accession>A0A1Y2B8I3</accession>
<protein>
    <submittedName>
        <fullName evidence="1">Uncharacterized protein</fullName>
    </submittedName>
</protein>
<evidence type="ECO:0000313" key="2">
    <source>
        <dbReference type="Proteomes" id="UP000193986"/>
    </source>
</evidence>
<comment type="caution">
    <text evidence="1">The sequence shown here is derived from an EMBL/GenBank/DDBJ whole genome shotgun (WGS) entry which is preliminary data.</text>
</comment>
<organism evidence="1 2">
    <name type="scientific">Naematelia encephala</name>
    <dbReference type="NCBI Taxonomy" id="71784"/>
    <lineage>
        <taxon>Eukaryota</taxon>
        <taxon>Fungi</taxon>
        <taxon>Dikarya</taxon>
        <taxon>Basidiomycota</taxon>
        <taxon>Agaricomycotina</taxon>
        <taxon>Tremellomycetes</taxon>
        <taxon>Tremellales</taxon>
        <taxon>Naemateliaceae</taxon>
        <taxon>Naematelia</taxon>
    </lineage>
</organism>
<keyword evidence="2" id="KW-1185">Reference proteome</keyword>
<dbReference type="InParanoid" id="A0A1Y2B8I3"/>